<evidence type="ECO:0000256" key="1">
    <source>
        <dbReference type="SAM" id="SignalP"/>
    </source>
</evidence>
<protein>
    <recommendedName>
        <fullName evidence="3">Single domain-containing protein</fullName>
    </recommendedName>
</protein>
<organism evidence="2">
    <name type="scientific">Amblyomma maculatum</name>
    <name type="common">Gulf Coast tick</name>
    <dbReference type="NCBI Taxonomy" id="34609"/>
    <lineage>
        <taxon>Eukaryota</taxon>
        <taxon>Metazoa</taxon>
        <taxon>Ecdysozoa</taxon>
        <taxon>Arthropoda</taxon>
        <taxon>Chelicerata</taxon>
        <taxon>Arachnida</taxon>
        <taxon>Acari</taxon>
        <taxon>Parasitiformes</taxon>
        <taxon>Ixodida</taxon>
        <taxon>Ixodoidea</taxon>
        <taxon>Ixodidae</taxon>
        <taxon>Amblyomminae</taxon>
        <taxon>Amblyomma</taxon>
    </lineage>
</organism>
<evidence type="ECO:0008006" key="3">
    <source>
        <dbReference type="Google" id="ProtNLM"/>
    </source>
</evidence>
<sequence>MVPSSWPMKLLWIVVASYKIAFSTRTQESAFDPSHGGVLRFEEGRCYYNGIHIATNMTARYTYPCVQAVCKAHRRRVILTGCPAPKGTRLNEPYVTAWPNCCGTT</sequence>
<keyword evidence="1" id="KW-0732">Signal</keyword>
<proteinExistence type="evidence at transcript level"/>
<reference evidence="2" key="1">
    <citation type="journal article" date="2011" name="PLoS ONE">
        <title>A deep insight into the sialotranscriptome of the gulf coast tick, Amblyomma maculatum.</title>
        <authorList>
            <person name="Karim S."/>
            <person name="Singh P."/>
            <person name="Ribeiro J.M."/>
        </authorList>
    </citation>
    <scope>NUCLEOTIDE SEQUENCE</scope>
    <source>
        <tissue evidence="2">Salivary gland</tissue>
    </source>
</reference>
<feature type="signal peptide" evidence="1">
    <location>
        <begin position="1"/>
        <end position="23"/>
    </location>
</feature>
<evidence type="ECO:0000313" key="2">
    <source>
        <dbReference type="EMBL" id="AEO36650.1"/>
    </source>
</evidence>
<dbReference type="EMBL" id="JO845033">
    <property type="protein sequence ID" value="AEO36650.1"/>
    <property type="molecule type" value="mRNA"/>
</dbReference>
<accession>G3MT32</accession>
<dbReference type="AlphaFoldDB" id="G3MT32"/>
<name>G3MT32_AMBMU</name>
<feature type="chain" id="PRO_5003447501" description="Single domain-containing protein" evidence="1">
    <location>
        <begin position="24"/>
        <end position="105"/>
    </location>
</feature>